<dbReference type="InterPro" id="IPR000305">
    <property type="entry name" value="GIY-YIG_endonuc"/>
</dbReference>
<sequence>MELGWVSSRTLEMAAIKAANRSGVYLIGKVYKIGQVPVLYDWVYVGRSDRLGRRLREHQLIREENPGLKEWLRKNQGGIEVWFAATASTESIGLEKRLIKELLPEFNRIEYKQGVNHEYIVSFA</sequence>
<protein>
    <recommendedName>
        <fullName evidence="1">GIY-YIG domain-containing protein</fullName>
    </recommendedName>
</protein>
<feature type="domain" description="GIY-YIG" evidence="1">
    <location>
        <begin position="20"/>
        <end position="108"/>
    </location>
</feature>
<dbReference type="STRING" id="1163617.SCD_n01075"/>
<gene>
    <name evidence="2" type="ORF">SCD_n01075</name>
</gene>
<dbReference type="Gene3D" id="3.40.1440.10">
    <property type="entry name" value="GIY-YIG endonuclease"/>
    <property type="match status" value="1"/>
</dbReference>
<proteinExistence type="predicted"/>
<reference evidence="2 3" key="1">
    <citation type="journal article" date="2012" name="Appl. Environ. Microbiol.">
        <title>Draft genome sequence of a psychrotolerant sulfur-oxidizing bacterium, Sulfuricella denitrificans skB26, and proteomic insights into cold adaptation.</title>
        <authorList>
            <person name="Watanabe T."/>
            <person name="Kojima H."/>
            <person name="Fukui M."/>
        </authorList>
    </citation>
    <scope>NUCLEOTIDE SEQUENCE [LARGE SCALE GENOMIC DNA]</scope>
    <source>
        <strain evidence="3">skB26</strain>
    </source>
</reference>
<dbReference type="InterPro" id="IPR035901">
    <property type="entry name" value="GIY-YIG_endonuc_sf"/>
</dbReference>
<dbReference type="RefSeq" id="WP_009206140.1">
    <property type="nucleotide sequence ID" value="NC_022357.1"/>
</dbReference>
<organism evidence="2 3">
    <name type="scientific">Sulfuricella denitrificans (strain DSM 22764 / NBRC 105220 / skB26)</name>
    <dbReference type="NCBI Taxonomy" id="1163617"/>
    <lineage>
        <taxon>Bacteria</taxon>
        <taxon>Pseudomonadati</taxon>
        <taxon>Pseudomonadota</taxon>
        <taxon>Betaproteobacteria</taxon>
        <taxon>Nitrosomonadales</taxon>
        <taxon>Sulfuricellaceae</taxon>
        <taxon>Sulfuricella</taxon>
    </lineage>
</organism>
<name>S6AG21_SULDS</name>
<dbReference type="SMART" id="SM00465">
    <property type="entry name" value="GIYc"/>
    <property type="match status" value="1"/>
</dbReference>
<dbReference type="eggNOG" id="COG0322">
    <property type="taxonomic scope" value="Bacteria"/>
</dbReference>
<dbReference type="EMBL" id="AP013066">
    <property type="protein sequence ID" value="BAN34911.1"/>
    <property type="molecule type" value="Genomic_DNA"/>
</dbReference>
<keyword evidence="3" id="KW-1185">Reference proteome</keyword>
<dbReference type="Proteomes" id="UP000015559">
    <property type="component" value="Chromosome"/>
</dbReference>
<dbReference type="HOGENOM" id="CLU_2002750_0_0_4"/>
<dbReference type="AlphaFoldDB" id="S6AG21"/>
<dbReference type="PROSITE" id="PS50164">
    <property type="entry name" value="GIY_YIG"/>
    <property type="match status" value="1"/>
</dbReference>
<evidence type="ECO:0000313" key="3">
    <source>
        <dbReference type="Proteomes" id="UP000015559"/>
    </source>
</evidence>
<evidence type="ECO:0000313" key="2">
    <source>
        <dbReference type="EMBL" id="BAN34911.1"/>
    </source>
</evidence>
<evidence type="ECO:0000259" key="1">
    <source>
        <dbReference type="PROSITE" id="PS50164"/>
    </source>
</evidence>
<accession>S6AG21</accession>
<dbReference type="CDD" id="cd00719">
    <property type="entry name" value="GIY-YIG_SF"/>
    <property type="match status" value="1"/>
</dbReference>
<dbReference type="KEGG" id="sdr:SCD_n01075"/>